<proteinExistence type="predicted"/>
<sequence length="397" mass="43786">MSATRRAEYDVVVVGGGPAGATAATDLALAGKRVLLLDREGRTKPCGGAIPTKLIKDFDIPPSMLTARIRSARIFAPSNTSVDMKIDGGFVGMVDRDVFDVWLRDRAATNGATVVAATFEGASRADDGGLDVRLTRKDGVTETVAARMIVGADGANSTVRRQMFGKDKRPPYVFAYHEIIRSPVGLHSAFDPQRCDVYYHGKISPDFYGWVFPHGETTSVGVGSAIKGFDLKTATRLLREAAGLDGQETLREEGAPLPLRPLRRWDNGRDTVLVGDAAGVVAPSSGEGIYYAMYCGRLAAEAAGEFLATDNPKALARVRSRFMRKHGRVFLILGFMQGFWYRNDKRRERFVAICEDADVQRLVWESYLNKRLVRTDPLAHVRVFFKDLRHLLRLAFQ</sequence>
<dbReference type="Proteomes" id="UP000503017">
    <property type="component" value="Chromosome"/>
</dbReference>
<evidence type="ECO:0000256" key="2">
    <source>
        <dbReference type="ARBA" id="ARBA00023002"/>
    </source>
</evidence>
<keyword evidence="1" id="KW-0521">NADP</keyword>
<dbReference type="NCBIfam" id="TIGR02032">
    <property type="entry name" value="GG-red-SF"/>
    <property type="match status" value="1"/>
</dbReference>
<evidence type="ECO:0000313" key="3">
    <source>
        <dbReference type="EMBL" id="QKD05274.1"/>
    </source>
</evidence>
<dbReference type="PANTHER" id="PTHR42685:SF4">
    <property type="entry name" value="GERANYLGERANYL DIPHOSPHATE REDUCTASE, CHLOROPLASTIC"/>
    <property type="match status" value="1"/>
</dbReference>
<dbReference type="InterPro" id="IPR011777">
    <property type="entry name" value="Geranylgeranyl_Rdtase_fam"/>
</dbReference>
<protein>
    <submittedName>
        <fullName evidence="3">Geranylgeranyl diphosphate reductase</fullName>
    </submittedName>
</protein>
<dbReference type="SUPFAM" id="SSF51905">
    <property type="entry name" value="FAD/NAD(P)-binding domain"/>
    <property type="match status" value="1"/>
</dbReference>
<dbReference type="PANTHER" id="PTHR42685">
    <property type="entry name" value="GERANYLGERANYL DIPHOSPHATE REDUCTASE"/>
    <property type="match status" value="1"/>
</dbReference>
<evidence type="ECO:0000256" key="1">
    <source>
        <dbReference type="ARBA" id="ARBA00022857"/>
    </source>
</evidence>
<dbReference type="AlphaFoldDB" id="A0A6M7WYN1"/>
<dbReference type="Pfam" id="PF05834">
    <property type="entry name" value="Lycopene_cycl"/>
    <property type="match status" value="1"/>
</dbReference>
<evidence type="ECO:0000313" key="4">
    <source>
        <dbReference type="Proteomes" id="UP000503017"/>
    </source>
</evidence>
<accession>A0A6M7WYN1</accession>
<dbReference type="Gene3D" id="3.50.50.60">
    <property type="entry name" value="FAD/NAD(P)-binding domain"/>
    <property type="match status" value="1"/>
</dbReference>
<dbReference type="GO" id="GO:0045550">
    <property type="term" value="F:geranylgeranyl reductase activity"/>
    <property type="evidence" value="ECO:0007669"/>
    <property type="project" value="InterPro"/>
</dbReference>
<keyword evidence="2" id="KW-0560">Oxidoreductase</keyword>
<dbReference type="GO" id="GO:0016628">
    <property type="term" value="F:oxidoreductase activity, acting on the CH-CH group of donors, NAD or NADP as acceptor"/>
    <property type="evidence" value="ECO:0007669"/>
    <property type="project" value="InterPro"/>
</dbReference>
<dbReference type="EMBL" id="CP033367">
    <property type="protein sequence ID" value="QKD05274.1"/>
    <property type="molecule type" value="Genomic_DNA"/>
</dbReference>
<dbReference type="InterPro" id="IPR010253">
    <property type="entry name" value="BchP_ChlP_pln/prok"/>
</dbReference>
<reference evidence="3 4" key="1">
    <citation type="submission" date="2018-10" db="EMBL/GenBank/DDBJ databases">
        <authorList>
            <person name="Perry B.J."/>
            <person name="Sullivan J.T."/>
            <person name="Murphy R.J.T."/>
            <person name="Ramsay J.P."/>
            <person name="Ronson C.W."/>
        </authorList>
    </citation>
    <scope>NUCLEOTIDE SEQUENCE [LARGE SCALE GENOMIC DNA]</scope>
    <source>
        <strain evidence="3 4">R88b</strain>
    </source>
</reference>
<dbReference type="GO" id="GO:0015995">
    <property type="term" value="P:chlorophyll biosynthetic process"/>
    <property type="evidence" value="ECO:0007669"/>
    <property type="project" value="InterPro"/>
</dbReference>
<dbReference type="InterPro" id="IPR036188">
    <property type="entry name" value="FAD/NAD-bd_sf"/>
</dbReference>
<organism evidence="3 4">
    <name type="scientific">Mesorhizobium loti R88b</name>
    <dbReference type="NCBI Taxonomy" id="935548"/>
    <lineage>
        <taxon>Bacteria</taxon>
        <taxon>Pseudomonadati</taxon>
        <taxon>Pseudomonadota</taxon>
        <taxon>Alphaproteobacteria</taxon>
        <taxon>Hyphomicrobiales</taxon>
        <taxon>Phyllobacteriaceae</taxon>
        <taxon>Mesorhizobium</taxon>
    </lineage>
</organism>
<name>A0A6M7WYN1_RHILI</name>
<dbReference type="PRINTS" id="PR00420">
    <property type="entry name" value="RNGMNOXGNASE"/>
</dbReference>
<dbReference type="InterPro" id="IPR050407">
    <property type="entry name" value="Geranylgeranyl_reductase"/>
</dbReference>
<gene>
    <name evidence="3" type="ORF">EB235_30450</name>
</gene>
<dbReference type="GO" id="GO:0015979">
    <property type="term" value="P:photosynthesis"/>
    <property type="evidence" value="ECO:0007669"/>
    <property type="project" value="InterPro"/>
</dbReference>
<dbReference type="NCBIfam" id="TIGR02023">
    <property type="entry name" value="BchP-ChlP"/>
    <property type="match status" value="1"/>
</dbReference>